<gene>
    <name evidence="1" type="ORF">O9Z63_09095</name>
</gene>
<keyword evidence="2" id="KW-1185">Reference proteome</keyword>
<dbReference type="EMBL" id="CP115396">
    <property type="protein sequence ID" value="WBO86402.1"/>
    <property type="molecule type" value="Genomic_DNA"/>
</dbReference>
<organism evidence="1 2">
    <name type="scientific">Hymenobacter yonginensis</name>
    <dbReference type="NCBI Taxonomy" id="748197"/>
    <lineage>
        <taxon>Bacteria</taxon>
        <taxon>Pseudomonadati</taxon>
        <taxon>Bacteroidota</taxon>
        <taxon>Cytophagia</taxon>
        <taxon>Cytophagales</taxon>
        <taxon>Hymenobacteraceae</taxon>
        <taxon>Hymenobacter</taxon>
    </lineage>
</organism>
<dbReference type="RefSeq" id="WP_270128990.1">
    <property type="nucleotide sequence ID" value="NZ_CP115396.1"/>
</dbReference>
<accession>A0ABY7PU21</accession>
<evidence type="ECO:0000313" key="1">
    <source>
        <dbReference type="EMBL" id="WBO86402.1"/>
    </source>
</evidence>
<evidence type="ECO:0000313" key="2">
    <source>
        <dbReference type="Proteomes" id="UP001211872"/>
    </source>
</evidence>
<reference evidence="1 2" key="1">
    <citation type="journal article" date="2011" name="Int. J. Syst. Evol. Microbiol.">
        <title>Hymenobacter yonginensis sp. nov., isolated from a mesotrophic artificial lake.</title>
        <authorList>
            <person name="Joung Y."/>
            <person name="Cho S.H."/>
            <person name="Kim H."/>
            <person name="Kim S.B."/>
            <person name="Joh K."/>
        </authorList>
    </citation>
    <scope>NUCLEOTIDE SEQUENCE [LARGE SCALE GENOMIC DNA]</scope>
    <source>
        <strain evidence="1 2">KCTC 22745</strain>
    </source>
</reference>
<sequence>MNIEQTTIISLNELFTFLVTAQLSVDDDPTIYVTKTDDVYNLATEYATAQLDMYDAEDVLYNLCALPQCLEDEEFGYCLWDIMFAFEDEYPQIQPNLPIKIVETLIDWIKMRSEAPFVFKKNKKIHAVVLGKQSSSSFFIPITMSTWLNDNFLKFNKSYPYESAFGLMRSHKISSVLG</sequence>
<name>A0ABY7PU21_9BACT</name>
<protein>
    <recommendedName>
        <fullName evidence="3">DUF4274 domain-containing protein</fullName>
    </recommendedName>
</protein>
<dbReference type="Proteomes" id="UP001211872">
    <property type="component" value="Chromosome"/>
</dbReference>
<proteinExistence type="predicted"/>
<evidence type="ECO:0008006" key="3">
    <source>
        <dbReference type="Google" id="ProtNLM"/>
    </source>
</evidence>